<proteinExistence type="predicted"/>
<evidence type="ECO:0000313" key="5">
    <source>
        <dbReference type="Proteomes" id="UP000199695"/>
    </source>
</evidence>
<evidence type="ECO:0000313" key="4">
    <source>
        <dbReference type="EMBL" id="SEN66249.1"/>
    </source>
</evidence>
<organism evidence="4 5">
    <name type="scientific">Lihuaxuella thermophila</name>
    <dbReference type="NCBI Taxonomy" id="1173111"/>
    <lineage>
        <taxon>Bacteria</taxon>
        <taxon>Bacillati</taxon>
        <taxon>Bacillota</taxon>
        <taxon>Bacilli</taxon>
        <taxon>Bacillales</taxon>
        <taxon>Thermoactinomycetaceae</taxon>
        <taxon>Lihuaxuella</taxon>
    </lineage>
</organism>
<gene>
    <name evidence="4" type="ORF">SAMN05444955_11727</name>
</gene>
<keyword evidence="2 4" id="KW-0808">Transferase</keyword>
<accession>A0A1H8ID77</accession>
<dbReference type="STRING" id="1173111.SAMN05444955_11727"/>
<dbReference type="PANTHER" id="PTHR43861:SF1">
    <property type="entry name" value="TRANS-ACONITATE 2-METHYLTRANSFERASE"/>
    <property type="match status" value="1"/>
</dbReference>
<name>A0A1H8ID77_9BACL</name>
<dbReference type="GO" id="GO:0032259">
    <property type="term" value="P:methylation"/>
    <property type="evidence" value="ECO:0007669"/>
    <property type="project" value="UniProtKB-KW"/>
</dbReference>
<dbReference type="InterPro" id="IPR029063">
    <property type="entry name" value="SAM-dependent_MTases_sf"/>
</dbReference>
<dbReference type="Gene3D" id="2.20.25.110">
    <property type="entry name" value="S-adenosyl-L-methionine-dependent methyltransferases"/>
    <property type="match status" value="1"/>
</dbReference>
<dbReference type="GO" id="GO:0008168">
    <property type="term" value="F:methyltransferase activity"/>
    <property type="evidence" value="ECO:0007669"/>
    <property type="project" value="UniProtKB-KW"/>
</dbReference>
<evidence type="ECO:0000256" key="2">
    <source>
        <dbReference type="ARBA" id="ARBA00022679"/>
    </source>
</evidence>
<keyword evidence="1 4" id="KW-0489">Methyltransferase</keyword>
<evidence type="ECO:0000256" key="1">
    <source>
        <dbReference type="ARBA" id="ARBA00022603"/>
    </source>
</evidence>
<sequence length="258" mass="29989">MSDRSLYDWPEYYDWTSTGLDRDVTYYSELAKQSGGPVLELGCGTGRCSLAIARLGIPVVGLDLSSSMLQRARQKGEEMGLTDYVRWIEADMTQFTLNEKFPLIIIPYRSFLHLLSVREQIAALKRVRQHLTEDGLFAFNIFVPHIRDFCELDGKYSFRGTFPVPGTDERVDLYDLTEFDHFNQVAHVIRYVERFDGAGRSVDRIRTFFRLRYIYPTELYHLLTLCGFKIVNRYGSFHRTPFDGRSKELIIEAVKRPV</sequence>
<keyword evidence="5" id="KW-1185">Reference proteome</keyword>
<protein>
    <submittedName>
        <fullName evidence="4">Methyltransferase domain-containing protein</fullName>
    </submittedName>
</protein>
<dbReference type="Proteomes" id="UP000199695">
    <property type="component" value="Unassembled WGS sequence"/>
</dbReference>
<feature type="domain" description="Methyltransferase" evidence="3">
    <location>
        <begin position="38"/>
        <end position="135"/>
    </location>
</feature>
<dbReference type="Gene3D" id="3.40.50.150">
    <property type="entry name" value="Vaccinia Virus protein VP39"/>
    <property type="match status" value="1"/>
</dbReference>
<evidence type="ECO:0000259" key="3">
    <source>
        <dbReference type="Pfam" id="PF13649"/>
    </source>
</evidence>
<dbReference type="EMBL" id="FOCQ01000017">
    <property type="protein sequence ID" value="SEN66249.1"/>
    <property type="molecule type" value="Genomic_DNA"/>
</dbReference>
<dbReference type="AlphaFoldDB" id="A0A1H8ID77"/>
<dbReference type="PANTHER" id="PTHR43861">
    <property type="entry name" value="TRANS-ACONITATE 2-METHYLTRANSFERASE-RELATED"/>
    <property type="match status" value="1"/>
</dbReference>
<dbReference type="SUPFAM" id="SSF53335">
    <property type="entry name" value="S-adenosyl-L-methionine-dependent methyltransferases"/>
    <property type="match status" value="1"/>
</dbReference>
<dbReference type="InterPro" id="IPR041698">
    <property type="entry name" value="Methyltransf_25"/>
</dbReference>
<dbReference type="RefSeq" id="WP_244527603.1">
    <property type="nucleotide sequence ID" value="NZ_FOCQ01000017.1"/>
</dbReference>
<reference evidence="4 5" key="1">
    <citation type="submission" date="2016-10" db="EMBL/GenBank/DDBJ databases">
        <authorList>
            <person name="de Groot N.N."/>
        </authorList>
    </citation>
    <scope>NUCLEOTIDE SEQUENCE [LARGE SCALE GENOMIC DNA]</scope>
    <source>
        <strain evidence="4 5">DSM 46701</strain>
    </source>
</reference>
<dbReference type="Pfam" id="PF13649">
    <property type="entry name" value="Methyltransf_25"/>
    <property type="match status" value="1"/>
</dbReference>
<dbReference type="CDD" id="cd02440">
    <property type="entry name" value="AdoMet_MTases"/>
    <property type="match status" value="1"/>
</dbReference>